<sequence length="524" mass="59133">MSATELSADGLRQILTFTITLARKAGELIMEGSQAIQLATPCFRLIHQIQKFLNAIPTVGPTGFLSGLVGTYRFFTNAKDILQEGYEKARLFVYPNRIFKVALVDRWAIIAPGRMMVEDLMKATDDQLSMIEAAAETLQVEYTLSKEVVLHPYHVAIVRTPMTRNIGTRFAEVRDETVSAFADLIPAKYDWVKVPAYKTSFQIVGRTANRFFVGLPLCRDSDWLDLNTNFAVEVFISAMIINLFPSFLKPIAGRFLTRMPSSMKRATKHLAPIIEERLAREDEYGTKDWPGKPNDLISWLLDEAKAEQREVSDLIMRILAIEVAAIHTTAFCNALYQLAAHPELVVPLREEVEAIVEESGWTKEGVGKMRQLDSFLKETLRYSGGGGIVNNRKVLKDFTFSDGTTVPAGTTIGVAAYMHHHDEAQYDNPYTFDAFRFYKMRNREGESIKHQTISPGPDYITFGNGRHACPGRFFAVYEIKGLIAHILVSYDVKLETEGVIPPYEWHGPSMDPNSMGEVLFRKRR</sequence>
<evidence type="ECO:0000313" key="1">
    <source>
        <dbReference type="EMBL" id="KAJ3806667.1"/>
    </source>
</evidence>
<dbReference type="EMBL" id="MU795393">
    <property type="protein sequence ID" value="KAJ3806667.1"/>
    <property type="molecule type" value="Genomic_DNA"/>
</dbReference>
<accession>A0ACC1TPP1</accession>
<comment type="caution">
    <text evidence="1">The sequence shown here is derived from an EMBL/GenBank/DDBJ whole genome shotgun (WGS) entry which is preliminary data.</text>
</comment>
<organism evidence="1 2">
    <name type="scientific">Lentinula aff. lateritia</name>
    <dbReference type="NCBI Taxonomy" id="2804960"/>
    <lineage>
        <taxon>Eukaryota</taxon>
        <taxon>Fungi</taxon>
        <taxon>Dikarya</taxon>
        <taxon>Basidiomycota</taxon>
        <taxon>Agaricomycotina</taxon>
        <taxon>Agaricomycetes</taxon>
        <taxon>Agaricomycetidae</taxon>
        <taxon>Agaricales</taxon>
        <taxon>Marasmiineae</taxon>
        <taxon>Omphalotaceae</taxon>
        <taxon>Lentinula</taxon>
    </lineage>
</organism>
<gene>
    <name evidence="1" type="ORF">F5876DRAFT_90966</name>
</gene>
<evidence type="ECO:0000313" key="2">
    <source>
        <dbReference type="Proteomes" id="UP001163835"/>
    </source>
</evidence>
<reference evidence="1" key="1">
    <citation type="submission" date="2022-09" db="EMBL/GenBank/DDBJ databases">
        <title>A Global Phylogenomic Analysis of the Shiitake Genus Lentinula.</title>
        <authorList>
            <consortium name="DOE Joint Genome Institute"/>
            <person name="Sierra-Patev S."/>
            <person name="Min B."/>
            <person name="Naranjo-Ortiz M."/>
            <person name="Looney B."/>
            <person name="Konkel Z."/>
            <person name="Slot J.C."/>
            <person name="Sakamoto Y."/>
            <person name="Steenwyk J.L."/>
            <person name="Rokas A."/>
            <person name="Carro J."/>
            <person name="Camarero S."/>
            <person name="Ferreira P."/>
            <person name="Molpeceres G."/>
            <person name="Ruiz-Duenas F.J."/>
            <person name="Serrano A."/>
            <person name="Henrissat B."/>
            <person name="Drula E."/>
            <person name="Hughes K.W."/>
            <person name="Mata J.L."/>
            <person name="Ishikawa N.K."/>
            <person name="Vargas-Isla R."/>
            <person name="Ushijima S."/>
            <person name="Smith C.A."/>
            <person name="Ahrendt S."/>
            <person name="Andreopoulos W."/>
            <person name="He G."/>
            <person name="Labutti K."/>
            <person name="Lipzen A."/>
            <person name="Ng V."/>
            <person name="Riley R."/>
            <person name="Sandor L."/>
            <person name="Barry K."/>
            <person name="Martinez A.T."/>
            <person name="Xiao Y."/>
            <person name="Gibbons J.G."/>
            <person name="Terashima K."/>
            <person name="Grigoriev I.V."/>
            <person name="Hibbett D.S."/>
        </authorList>
    </citation>
    <scope>NUCLEOTIDE SEQUENCE</scope>
    <source>
        <strain evidence="1">TMI1499</strain>
    </source>
</reference>
<protein>
    <submittedName>
        <fullName evidence="1">Cytochrome P450</fullName>
    </submittedName>
</protein>
<keyword evidence="2" id="KW-1185">Reference proteome</keyword>
<name>A0ACC1TPP1_9AGAR</name>
<proteinExistence type="predicted"/>
<dbReference type="Proteomes" id="UP001163835">
    <property type="component" value="Unassembled WGS sequence"/>
</dbReference>